<dbReference type="Gene3D" id="3.30.200.20">
    <property type="entry name" value="Phosphorylase Kinase, domain 1"/>
    <property type="match status" value="1"/>
</dbReference>
<protein>
    <recommendedName>
        <fullName evidence="1">non-specific serine/threonine protein kinase</fullName>
        <ecNumber evidence="1">2.7.11.1</ecNumber>
    </recommendedName>
</protein>
<dbReference type="STRING" id="62324.A0A182RZ67"/>
<dbReference type="FunFam" id="3.30.200.20:FF:000175">
    <property type="entry name" value="Serine/threonine-protein kinase 17B"/>
    <property type="match status" value="1"/>
</dbReference>
<evidence type="ECO:0000256" key="2">
    <source>
        <dbReference type="ARBA" id="ARBA00022527"/>
    </source>
</evidence>
<keyword evidence="4" id="KW-0808">Transferase</keyword>
<dbReference type="RefSeq" id="XP_049297734.1">
    <property type="nucleotide sequence ID" value="XM_049441777.1"/>
</dbReference>
<dbReference type="AlphaFoldDB" id="A0A182RZ67"/>
<evidence type="ECO:0000259" key="12">
    <source>
        <dbReference type="PROSITE" id="PS50011"/>
    </source>
</evidence>
<dbReference type="InterPro" id="IPR011009">
    <property type="entry name" value="Kinase-like_dom_sf"/>
</dbReference>
<name>A0A182RZ67_ANOFN</name>
<dbReference type="VEuPathDB" id="VectorBase:AFUN2_004017"/>
<keyword evidence="6" id="KW-0418">Kinase</keyword>
<evidence type="ECO:0000256" key="11">
    <source>
        <dbReference type="SAM" id="MobiDB-lite"/>
    </source>
</evidence>
<keyword evidence="7" id="KW-0067">ATP-binding</keyword>
<dbReference type="GeneID" id="125771284"/>
<dbReference type="Pfam" id="PF00069">
    <property type="entry name" value="Pkinase"/>
    <property type="match status" value="1"/>
</dbReference>
<keyword evidence="2" id="KW-0723">Serine/threonine-protein kinase</keyword>
<dbReference type="SUPFAM" id="SSF56112">
    <property type="entry name" value="Protein kinase-like (PK-like)"/>
    <property type="match status" value="1"/>
</dbReference>
<comment type="catalytic activity">
    <reaction evidence="9">
        <text>L-seryl-[protein] + ATP = O-phospho-L-seryl-[protein] + ADP + H(+)</text>
        <dbReference type="Rhea" id="RHEA:17989"/>
        <dbReference type="Rhea" id="RHEA-COMP:9863"/>
        <dbReference type="Rhea" id="RHEA-COMP:11604"/>
        <dbReference type="ChEBI" id="CHEBI:15378"/>
        <dbReference type="ChEBI" id="CHEBI:29999"/>
        <dbReference type="ChEBI" id="CHEBI:30616"/>
        <dbReference type="ChEBI" id="CHEBI:83421"/>
        <dbReference type="ChEBI" id="CHEBI:456216"/>
        <dbReference type="EC" id="2.7.11.1"/>
    </reaction>
</comment>
<dbReference type="OrthoDB" id="74764at2759"/>
<keyword evidence="3" id="KW-0597">Phosphoprotein</keyword>
<organism evidence="13">
    <name type="scientific">Anopheles funestus</name>
    <name type="common">African malaria mosquito</name>
    <dbReference type="NCBI Taxonomy" id="62324"/>
    <lineage>
        <taxon>Eukaryota</taxon>
        <taxon>Metazoa</taxon>
        <taxon>Ecdysozoa</taxon>
        <taxon>Arthropoda</taxon>
        <taxon>Hexapoda</taxon>
        <taxon>Insecta</taxon>
        <taxon>Pterygota</taxon>
        <taxon>Neoptera</taxon>
        <taxon>Endopterygota</taxon>
        <taxon>Diptera</taxon>
        <taxon>Nematocera</taxon>
        <taxon>Culicoidea</taxon>
        <taxon>Culicidae</taxon>
        <taxon>Anophelinae</taxon>
        <taxon>Anopheles</taxon>
    </lineage>
</organism>
<accession>A0A182RZ67</accession>
<dbReference type="PROSITE" id="PS50011">
    <property type="entry name" value="PROTEIN_KINASE_DOM"/>
    <property type="match status" value="1"/>
</dbReference>
<dbReference type="PANTHER" id="PTHR24342:SF12">
    <property type="entry name" value="DEATH-ASSOCIATED PROTEIN KINASE RELATED"/>
    <property type="match status" value="1"/>
</dbReference>
<dbReference type="PROSITE" id="PS00108">
    <property type="entry name" value="PROTEIN_KINASE_ST"/>
    <property type="match status" value="1"/>
</dbReference>
<evidence type="ECO:0000256" key="10">
    <source>
        <dbReference type="ARBA" id="ARBA00060827"/>
    </source>
</evidence>
<comment type="catalytic activity">
    <reaction evidence="8">
        <text>L-threonyl-[protein] + ATP = O-phospho-L-threonyl-[protein] + ADP + H(+)</text>
        <dbReference type="Rhea" id="RHEA:46608"/>
        <dbReference type="Rhea" id="RHEA-COMP:11060"/>
        <dbReference type="Rhea" id="RHEA-COMP:11605"/>
        <dbReference type="ChEBI" id="CHEBI:15378"/>
        <dbReference type="ChEBI" id="CHEBI:30013"/>
        <dbReference type="ChEBI" id="CHEBI:30616"/>
        <dbReference type="ChEBI" id="CHEBI:61977"/>
        <dbReference type="ChEBI" id="CHEBI:456216"/>
        <dbReference type="EC" id="2.7.11.1"/>
    </reaction>
</comment>
<dbReference type="Gene3D" id="1.10.510.10">
    <property type="entry name" value="Transferase(Phosphotransferase) domain 1"/>
    <property type="match status" value="1"/>
</dbReference>
<dbReference type="PANTHER" id="PTHR24342">
    <property type="entry name" value="SERINE/THREONINE-PROTEIN KINASE 17"/>
    <property type="match status" value="1"/>
</dbReference>
<dbReference type="InterPro" id="IPR008271">
    <property type="entry name" value="Ser/Thr_kinase_AS"/>
</dbReference>
<dbReference type="GO" id="GO:0005524">
    <property type="term" value="F:ATP binding"/>
    <property type="evidence" value="ECO:0007669"/>
    <property type="project" value="UniProtKB-KW"/>
</dbReference>
<dbReference type="EC" id="2.7.11.1" evidence="1"/>
<reference evidence="13" key="1">
    <citation type="submission" date="2020-05" db="UniProtKB">
        <authorList>
            <consortium name="EnsemblMetazoa"/>
        </authorList>
    </citation>
    <scope>IDENTIFICATION</scope>
    <source>
        <strain evidence="13">FUMOZ</strain>
    </source>
</reference>
<dbReference type="EnsemblMetazoa" id="AFUN011598-RA">
    <property type="protein sequence ID" value="AFUN011598-PA"/>
    <property type="gene ID" value="AFUN011598"/>
</dbReference>
<dbReference type="GO" id="GO:0035556">
    <property type="term" value="P:intracellular signal transduction"/>
    <property type="evidence" value="ECO:0007669"/>
    <property type="project" value="TreeGrafter"/>
</dbReference>
<dbReference type="KEGG" id="afun:125771284"/>
<evidence type="ECO:0000313" key="13">
    <source>
        <dbReference type="EnsemblMetazoa" id="AFUN011598-PA"/>
    </source>
</evidence>
<dbReference type="GO" id="GO:0004674">
    <property type="term" value="F:protein serine/threonine kinase activity"/>
    <property type="evidence" value="ECO:0007669"/>
    <property type="project" value="UniProtKB-KW"/>
</dbReference>
<dbReference type="CDD" id="cd14106">
    <property type="entry name" value="STKc_DRAK"/>
    <property type="match status" value="1"/>
</dbReference>
<evidence type="ECO:0000256" key="8">
    <source>
        <dbReference type="ARBA" id="ARBA00047899"/>
    </source>
</evidence>
<feature type="compositionally biased region" description="Basic residues" evidence="11">
    <location>
        <begin position="477"/>
        <end position="496"/>
    </location>
</feature>
<evidence type="ECO:0000256" key="9">
    <source>
        <dbReference type="ARBA" id="ARBA00048679"/>
    </source>
</evidence>
<dbReference type="GO" id="GO:0005634">
    <property type="term" value="C:nucleus"/>
    <property type="evidence" value="ECO:0007669"/>
    <property type="project" value="TreeGrafter"/>
</dbReference>
<dbReference type="VEuPathDB" id="VectorBase:AFUN011598"/>
<dbReference type="GO" id="GO:0043065">
    <property type="term" value="P:positive regulation of apoptotic process"/>
    <property type="evidence" value="ECO:0007669"/>
    <property type="project" value="TreeGrafter"/>
</dbReference>
<dbReference type="SMART" id="SM00220">
    <property type="entry name" value="S_TKc"/>
    <property type="match status" value="1"/>
</dbReference>
<dbReference type="InterPro" id="IPR000719">
    <property type="entry name" value="Prot_kinase_dom"/>
</dbReference>
<evidence type="ECO:0000256" key="4">
    <source>
        <dbReference type="ARBA" id="ARBA00022679"/>
    </source>
</evidence>
<evidence type="ECO:0000256" key="3">
    <source>
        <dbReference type="ARBA" id="ARBA00022553"/>
    </source>
</evidence>
<proteinExistence type="inferred from homology"/>
<comment type="similarity">
    <text evidence="10">Belongs to the protein kinase superfamily. CAMK Ser/Thr protein kinase family. DAP kinase subfamily.</text>
</comment>
<feature type="region of interest" description="Disordered" evidence="11">
    <location>
        <begin position="470"/>
        <end position="496"/>
    </location>
</feature>
<evidence type="ECO:0000256" key="7">
    <source>
        <dbReference type="ARBA" id="ARBA00022840"/>
    </source>
</evidence>
<evidence type="ECO:0000256" key="6">
    <source>
        <dbReference type="ARBA" id="ARBA00022777"/>
    </source>
</evidence>
<feature type="domain" description="Protein kinase" evidence="12">
    <location>
        <begin position="36"/>
        <end position="294"/>
    </location>
</feature>
<evidence type="ECO:0000256" key="1">
    <source>
        <dbReference type="ARBA" id="ARBA00012513"/>
    </source>
</evidence>
<keyword evidence="5" id="KW-0547">Nucleotide-binding</keyword>
<sequence length="742" mass="79644">MQLPQGFSHVGVGRLSISEEHLLKLKTPRDINEVYQVADTWIAKGMYGIVRGAVSKQSGISYAAKFLRRRRRGQCCLSEINHEIAVLMLCADSDHVVKLQAVHETRSEIALILELATGGELQTLIDEQGHLAEQTTRVCMREILRALQHMHSKSIAHLDLKPQNILLAGKSVDDGLKLCDFGIARFIAEKNKICEIVGTPDYVAPEVLHYDPISLQTDIWSIGVVAYVLLTGLSPFGGDSKQETFLNVTKCSLTFPDDLFGGISSDAIDFIKSALRIKPKDRLTVDECLEHRWLKEDTVCLREEMLAARASAAHSNKTDTRAVMNENGIDNGSNDEAVVENGNGYGIEPVRLQETNTKQKVLTAVVDGSSSINSVTVTSIASPYGVPTEEEWCEAGGGGVDEGGGGGGGGRKISSPAEVKLMQGSQRDITTIAEENKENVIVVGGLVSRSLFPDAPTTPKVSRKTLPVEPLNDGHHYPHHHHHHHHHHNHNHNHSHQQHHLHHNNFAAHHMLNHSHQLPNSHNAAMVVTAGNGSNGTSAIPLSNGSGGGSINTPLHPATFSSRQGSPSCVKKFVQKMHIQSPVMHRAASSGSSSCSNGSTEMMLAKPCDEYGIDVSCPIRAPPLSEWNETDEVNEKNGCNVSTMGSTNGTNTVAIIPVETGATISSSTNDTTTTTTTSCSFPTSAASTISSSCRTTVVAAAATLCTLQCTEAPGSGANDRHLAATGHSKTTLQQSDKDAITC</sequence>
<evidence type="ECO:0000256" key="5">
    <source>
        <dbReference type="ARBA" id="ARBA00022741"/>
    </source>
</evidence>
<dbReference type="FunFam" id="1.10.510.10:FF:000571">
    <property type="entry name" value="Maternal embryonic leucine zipper kinase"/>
    <property type="match status" value="1"/>
</dbReference>